<feature type="region of interest" description="Disordered" evidence="1">
    <location>
        <begin position="58"/>
        <end position="97"/>
    </location>
</feature>
<evidence type="ECO:0000313" key="2">
    <source>
        <dbReference type="EMBL" id="WLW38506.1"/>
    </source>
</evidence>
<protein>
    <recommendedName>
        <fullName evidence="4">Lsr2-like DNA bridging protein</fullName>
    </recommendedName>
</protein>
<keyword evidence="3" id="KW-1185">Reference proteome</keyword>
<dbReference type="EMBL" id="OQ970438">
    <property type="protein sequence ID" value="WLW38506.1"/>
    <property type="molecule type" value="Genomic_DNA"/>
</dbReference>
<accession>A0AA50F131</accession>
<reference evidence="2" key="1">
    <citation type="submission" date="2023-05" db="EMBL/GenBank/DDBJ databases">
        <authorList>
            <person name="van Neer V."/>
            <person name="Kempff A."/>
            <person name="Ongenae V."/>
            <person name="Claessen D."/>
            <person name="Briegel A."/>
            <person name="Rozen D."/>
        </authorList>
    </citation>
    <scope>NUCLEOTIDE SEQUENCE</scope>
</reference>
<dbReference type="Proteomes" id="UP001227561">
    <property type="component" value="Segment"/>
</dbReference>
<evidence type="ECO:0008006" key="4">
    <source>
        <dbReference type="Google" id="ProtNLM"/>
    </source>
</evidence>
<evidence type="ECO:0000313" key="3">
    <source>
        <dbReference type="Proteomes" id="UP001227561"/>
    </source>
</evidence>
<name>A0AA50F131_9CAUD</name>
<proteinExistence type="predicted"/>
<evidence type="ECO:0000256" key="1">
    <source>
        <dbReference type="SAM" id="MobiDB-lite"/>
    </source>
</evidence>
<sequence>MAQIQVTVCDIDPTEIGKATTHYTITRDGERSELDLCKDHGNPIETLLDQLYAVQSSRPQPVAPAKKATAKKTSAPRRRSASSKVVSLADIEAMKQG</sequence>
<organism evidence="2 3">
    <name type="scientific">Streptomyces phage Vanseggelen</name>
    <dbReference type="NCBI Taxonomy" id="3065246"/>
    <lineage>
        <taxon>Viruses</taxon>
        <taxon>Duplodnaviria</taxon>
        <taxon>Heunggongvirae</taxon>
        <taxon>Uroviricota</taxon>
        <taxon>Caudoviricetes</taxon>
        <taxon>Arquatrovirinae</taxon>
        <taxon>Camvirus</taxon>
        <taxon>Camvirus vanseggelen</taxon>
    </lineage>
</organism>
<feature type="compositionally biased region" description="Basic residues" evidence="1">
    <location>
        <begin position="68"/>
        <end position="81"/>
    </location>
</feature>